<organism evidence="2 3">
    <name type="scientific">Bradyrhizobium xenonodulans</name>
    <dbReference type="NCBI Taxonomy" id="2736875"/>
    <lineage>
        <taxon>Bacteria</taxon>
        <taxon>Pseudomonadati</taxon>
        <taxon>Pseudomonadota</taxon>
        <taxon>Alphaproteobacteria</taxon>
        <taxon>Hyphomicrobiales</taxon>
        <taxon>Nitrobacteraceae</taxon>
        <taxon>Bradyrhizobium</taxon>
    </lineage>
</organism>
<dbReference type="Proteomes" id="UP001179614">
    <property type="component" value="Chromosome"/>
</dbReference>
<gene>
    <name evidence="2" type="ORF">I3J27_32055</name>
</gene>
<dbReference type="InterPro" id="IPR009875">
    <property type="entry name" value="PilZ_domain"/>
</dbReference>
<sequence length="81" mass="9204">MEERRKIERTAVDEIAYVTGDGASIRCRMINVSSHGCAIEIRDPALIRATFDLMIEGDRIYRDCQLVWISGNRVGVKFADE</sequence>
<protein>
    <submittedName>
        <fullName evidence="2">PilZ domain-containing protein</fullName>
    </submittedName>
</protein>
<feature type="domain" description="PilZ" evidence="1">
    <location>
        <begin position="3"/>
        <end position="79"/>
    </location>
</feature>
<dbReference type="Gene3D" id="2.40.10.220">
    <property type="entry name" value="predicted glycosyltransferase like domains"/>
    <property type="match status" value="1"/>
</dbReference>
<dbReference type="EMBL" id="CP089391">
    <property type="protein sequence ID" value="WBL77609.1"/>
    <property type="molecule type" value="Genomic_DNA"/>
</dbReference>
<keyword evidence="3" id="KW-1185">Reference proteome</keyword>
<proteinExistence type="predicted"/>
<dbReference type="RefSeq" id="WP_270162879.1">
    <property type="nucleotide sequence ID" value="NZ_CP089391.1"/>
</dbReference>
<reference evidence="2" key="1">
    <citation type="submission" date="2021-12" db="EMBL/GenBank/DDBJ databases">
        <title>Bradyrhizobium xenonodulans sp. nov.</title>
        <authorList>
            <person name="Claassens R."/>
            <person name="Venter S.N."/>
            <person name="Beukes C.W."/>
            <person name="Stepkowski T."/>
            <person name="Steenkamp E.T."/>
        </authorList>
    </citation>
    <scope>NUCLEOTIDE SEQUENCE</scope>
    <source>
        <strain evidence="2">14AB</strain>
    </source>
</reference>
<dbReference type="SUPFAM" id="SSF141371">
    <property type="entry name" value="PilZ domain-like"/>
    <property type="match status" value="1"/>
</dbReference>
<name>A0ABY7MHE7_9BRAD</name>
<evidence type="ECO:0000313" key="2">
    <source>
        <dbReference type="EMBL" id="WBL77609.1"/>
    </source>
</evidence>
<dbReference type="Pfam" id="PF07238">
    <property type="entry name" value="PilZ"/>
    <property type="match status" value="1"/>
</dbReference>
<evidence type="ECO:0000313" key="3">
    <source>
        <dbReference type="Proteomes" id="UP001179614"/>
    </source>
</evidence>
<evidence type="ECO:0000259" key="1">
    <source>
        <dbReference type="Pfam" id="PF07238"/>
    </source>
</evidence>
<accession>A0ABY7MHE7</accession>